<evidence type="ECO:0000259" key="7">
    <source>
        <dbReference type="PROSITE" id="PS50287"/>
    </source>
</evidence>
<evidence type="ECO:0000256" key="3">
    <source>
        <dbReference type="ARBA" id="ARBA00023157"/>
    </source>
</evidence>
<dbReference type="InterPro" id="IPR036772">
    <property type="entry name" value="SRCR-like_dom_sf"/>
</dbReference>
<evidence type="ECO:0000256" key="1">
    <source>
        <dbReference type="ARBA" id="ARBA00022729"/>
    </source>
</evidence>
<evidence type="ECO:0000256" key="5">
    <source>
        <dbReference type="ARBA" id="ARBA00023180"/>
    </source>
</evidence>
<dbReference type="FunFam" id="3.10.250.10:FF:000006">
    <property type="entry name" value="neurotrypsin isoform X2"/>
    <property type="match status" value="1"/>
</dbReference>
<evidence type="ECO:0000256" key="2">
    <source>
        <dbReference type="ARBA" id="ARBA00022737"/>
    </source>
</evidence>
<feature type="domain" description="SRCR" evidence="7">
    <location>
        <begin position="159"/>
        <end position="259"/>
    </location>
</feature>
<dbReference type="KEGG" id="spu:576381"/>
<evidence type="ECO:0000256" key="4">
    <source>
        <dbReference type="ARBA" id="ARBA00023170"/>
    </source>
</evidence>
<feature type="disulfide bond" evidence="6">
    <location>
        <begin position="125"/>
        <end position="135"/>
    </location>
</feature>
<keyword evidence="3 6" id="KW-1015">Disulfide bond</keyword>
<dbReference type="GO" id="GO:0016020">
    <property type="term" value="C:membrane"/>
    <property type="evidence" value="ECO:0007669"/>
    <property type="project" value="InterPro"/>
</dbReference>
<dbReference type="PRINTS" id="PR00258">
    <property type="entry name" value="SPERACTRCPTR"/>
</dbReference>
<sequence>MRLDKWRFIQFLKWTSASARSLGEAKEVDPDRRRRLSAIDAILNKFTSNPASNIRLVGGHTSYEGNLEVRLRNGSAWGAICDDSWDEQDAEMACRTLGFQGSMGSTTLSYFGDTSEDYNLDEVRCKGREQDFFQCSHLPFGLHNCEKGEIAGVRCIPDIRLRGSKNIREGRVEINYNGDWGTICDDSWDISDAGVVCRMIGYPNATAAPMAARFGPGEGEIILDEVRCEGSERTVQSCPHKGFLEQNCDHGEDASVICDLSKMKFRINCNGDNYSSY</sequence>
<dbReference type="FunFam" id="3.10.250.10:FF:000007">
    <property type="entry name" value="Soluble scavenger receptor cysteine-rich domain-containing protein SSC5D"/>
    <property type="match status" value="1"/>
</dbReference>
<keyword evidence="2" id="KW-0677">Repeat</keyword>
<dbReference type="Gene3D" id="3.10.250.10">
    <property type="entry name" value="SRCR-like domain"/>
    <property type="match status" value="2"/>
</dbReference>
<evidence type="ECO:0000313" key="9">
    <source>
        <dbReference type="Proteomes" id="UP000007110"/>
    </source>
</evidence>
<name>A0A7M7HR19_STRPU</name>
<organism evidence="8 9">
    <name type="scientific">Strongylocentrotus purpuratus</name>
    <name type="common">Purple sea urchin</name>
    <dbReference type="NCBI Taxonomy" id="7668"/>
    <lineage>
        <taxon>Eukaryota</taxon>
        <taxon>Metazoa</taxon>
        <taxon>Echinodermata</taxon>
        <taxon>Eleutherozoa</taxon>
        <taxon>Echinozoa</taxon>
        <taxon>Echinoidea</taxon>
        <taxon>Euechinoidea</taxon>
        <taxon>Echinacea</taxon>
        <taxon>Camarodonta</taxon>
        <taxon>Echinidea</taxon>
        <taxon>Strongylocentrotidae</taxon>
        <taxon>Strongylocentrotus</taxon>
    </lineage>
</organism>
<dbReference type="GeneID" id="576381"/>
<reference evidence="9" key="1">
    <citation type="submission" date="2015-02" db="EMBL/GenBank/DDBJ databases">
        <title>Genome sequencing for Strongylocentrotus purpuratus.</title>
        <authorList>
            <person name="Murali S."/>
            <person name="Liu Y."/>
            <person name="Vee V."/>
            <person name="English A."/>
            <person name="Wang M."/>
            <person name="Skinner E."/>
            <person name="Han Y."/>
            <person name="Muzny D.M."/>
            <person name="Worley K.C."/>
            <person name="Gibbs R.A."/>
        </authorList>
    </citation>
    <scope>NUCLEOTIDE SEQUENCE</scope>
</reference>
<accession>A0A7M7HR19</accession>
<keyword evidence="5" id="KW-0325">Glycoprotein</keyword>
<keyword evidence="4" id="KW-0675">Receptor</keyword>
<keyword evidence="9" id="KW-1185">Reference proteome</keyword>
<dbReference type="AlphaFoldDB" id="A0A7M7HR19"/>
<feature type="disulfide bond" evidence="6">
    <location>
        <begin position="81"/>
        <end position="145"/>
    </location>
</feature>
<dbReference type="RefSeq" id="XP_011682257.1">
    <property type="nucleotide sequence ID" value="XM_011683955.2"/>
</dbReference>
<evidence type="ECO:0000256" key="6">
    <source>
        <dbReference type="PROSITE-ProRule" id="PRU00196"/>
    </source>
</evidence>
<feature type="disulfide bond" evidence="6">
    <location>
        <begin position="197"/>
        <end position="258"/>
    </location>
</feature>
<reference evidence="8" key="2">
    <citation type="submission" date="2021-01" db="UniProtKB">
        <authorList>
            <consortium name="EnsemblMetazoa"/>
        </authorList>
    </citation>
    <scope>IDENTIFICATION</scope>
</reference>
<feature type="disulfide bond" evidence="6">
    <location>
        <begin position="184"/>
        <end position="248"/>
    </location>
</feature>
<dbReference type="PANTHER" id="PTHR48071:SF18">
    <property type="entry name" value="DELETED IN MALIGNANT BRAIN TUMORS 1 PROTEIN-RELATED"/>
    <property type="match status" value="1"/>
</dbReference>
<dbReference type="OrthoDB" id="536948at2759"/>
<feature type="disulfide bond" evidence="6">
    <location>
        <begin position="94"/>
        <end position="155"/>
    </location>
</feature>
<feature type="domain" description="SRCR" evidence="7">
    <location>
        <begin position="54"/>
        <end position="156"/>
    </location>
</feature>
<dbReference type="InParanoid" id="A0A7M7HR19"/>
<dbReference type="EnsemblMetazoa" id="XM_011683955">
    <property type="protein sequence ID" value="XP_011682257"/>
    <property type="gene ID" value="LOC576381"/>
</dbReference>
<dbReference type="OMA" id="FRINCNG"/>
<proteinExistence type="predicted"/>
<keyword evidence="1" id="KW-0732">Signal</keyword>
<dbReference type="Pfam" id="PF00530">
    <property type="entry name" value="SRCR"/>
    <property type="match status" value="2"/>
</dbReference>
<dbReference type="SUPFAM" id="SSF56487">
    <property type="entry name" value="SRCR-like"/>
    <property type="match status" value="2"/>
</dbReference>
<dbReference type="PANTHER" id="PTHR48071">
    <property type="entry name" value="SRCR DOMAIN-CONTAINING PROTEIN"/>
    <property type="match status" value="1"/>
</dbReference>
<evidence type="ECO:0000313" key="8">
    <source>
        <dbReference type="EnsemblMetazoa" id="XP_011682257"/>
    </source>
</evidence>
<protein>
    <recommendedName>
        <fullName evidence="7">SRCR domain-containing protein</fullName>
    </recommendedName>
</protein>
<feature type="disulfide bond" evidence="6">
    <location>
        <begin position="228"/>
        <end position="238"/>
    </location>
</feature>
<dbReference type="SMART" id="SM00202">
    <property type="entry name" value="SR"/>
    <property type="match status" value="2"/>
</dbReference>
<dbReference type="Proteomes" id="UP000007110">
    <property type="component" value="Unassembled WGS sequence"/>
</dbReference>
<dbReference type="InterPro" id="IPR001190">
    <property type="entry name" value="SRCR"/>
</dbReference>
<dbReference type="PROSITE" id="PS50287">
    <property type="entry name" value="SRCR_2"/>
    <property type="match status" value="2"/>
</dbReference>